<reference evidence="3" key="1">
    <citation type="journal article" date="2023" name="Mol. Ecol. Resour.">
        <title>Chromosome-level genome assembly of a triploid poplar Populus alba 'Berolinensis'.</title>
        <authorList>
            <person name="Chen S."/>
            <person name="Yu Y."/>
            <person name="Wang X."/>
            <person name="Wang S."/>
            <person name="Zhang T."/>
            <person name="Zhou Y."/>
            <person name="He R."/>
            <person name="Meng N."/>
            <person name="Wang Y."/>
            <person name="Liu W."/>
            <person name="Liu Z."/>
            <person name="Liu J."/>
            <person name="Guo Q."/>
            <person name="Huang H."/>
            <person name="Sederoff R.R."/>
            <person name="Wang G."/>
            <person name="Qu G."/>
            <person name="Chen S."/>
        </authorList>
    </citation>
    <scope>NUCLEOTIDE SEQUENCE</scope>
    <source>
        <strain evidence="3">SC-2020</strain>
    </source>
</reference>
<feature type="region of interest" description="Disordered" evidence="1">
    <location>
        <begin position="124"/>
        <end position="177"/>
    </location>
</feature>
<dbReference type="Proteomes" id="UP001164929">
    <property type="component" value="Chromosome 5"/>
</dbReference>
<dbReference type="Pfam" id="PF00078">
    <property type="entry name" value="RVT_1"/>
    <property type="match status" value="1"/>
</dbReference>
<dbReference type="PROSITE" id="PS50878">
    <property type="entry name" value="RT_POL"/>
    <property type="match status" value="1"/>
</dbReference>
<name>A0AAD6QVP7_9ROSI</name>
<keyword evidence="4" id="KW-1185">Reference proteome</keyword>
<dbReference type="InterPro" id="IPR043502">
    <property type="entry name" value="DNA/RNA_pol_sf"/>
</dbReference>
<sequence>MSSCPMETHSPKRSYMRRCPSFASTVKYSKANVKGKDKVSTCLNPVDEALVDTPPAAALSVQVLTVTPSPIDTSDPVVPTSCATHLSPVDTSEHVAPTHTPTSCAAKDAQPCSHVSAVGLEEWHTVGKRKHNSGTKRQSSPPLHAEGNLPTHHFYANNAPSKQQARHHVSKGKAPASSVDIAGTKTLQRPRSAYARIIVFWNPETVKVDMLHFSAQGIHVMITSLVQQFCFTTTFIYGFNTITARRDLWEDLRRWGPDAPWLLLGDFNSILSQEDKHNGVPVSTYETSDFRNCCSDLGIADLNSTGSHFTWTNGTIWTKIDRVMANNKWFNLQQMTHVHFGNPGAFSDHSPSSVQLGSRELCGKRNFKFFNMWAAHPQFLETISQHWSLDIYGSHMYILCNKLKHLKGRLKTLNNLHFSHISERVARAGEDLDATQLLLQNDRDNGDLLALEKQQRLNLVNLKSAEKMFFGQKLKCTFFKDCDKGTRFFHSLMSQRNRRHHISAIVRSDGMLTTSAEEVGRVFATYYKELLGTSKYTIPPRVDIVQSGTCINYDSHEFLLAPVSDDDIKRVLFSMDDNKAPGPDGYTSAFFKKSWSIVGGDFCLAIKDFFASGEMLKQINHSIIALVPKSVSANSAADYRPISCCNVTYKVISKLLAERLAHVLNDIISPSQNAFLCGRLMADNINLMQEMLRSYGKKRVSPRCTIKIDFRKAFDTVQWSFLRDLLHLLGFPARFVHLVMKCVETASFSVCVNGNLFDFFQGKCGVRQGDPLSPYLFIICMEYFSRLLKSSTQQSDFNFHPKCQALGISHLGFADDILLLCRCDMASVNILLQQLTIFGESSGLVINASKSSIFFAGVSENMKQAILSLSQFTEGSFPFKYLGVPLSPHRLLASQYSPLIHRLESAIQNWMGKYLSYAGRLELIKSVLHGMVQFWISIFPIPVVVISRITSLCRNFLWTGDMLRNKSALVAWKQVCLPKDEGGLGVFDIKARNDSFFAKHLWNIHLKADSLWIRWVSHYYIAQASIWSLDVKKTDSPLWKSIFALRNRMIIHCGGVAPVQQLFSSWHSGTSNFTANAYDFLRHKSDPVHWANVVWEQWSLPRHSFSLWLAMLGKLRTRDRLQFLSPDPICPLCESADESHAHLFFNCDWSSSLWRKVRFWLKLYSNMASLSRATSVLQNNKKGLQPRMRRVSLAVLVYLIWEERNKRIFESTSKSVEAVFRKFQILFYTILYFHEKNHLAYNVAF</sequence>
<evidence type="ECO:0000313" key="3">
    <source>
        <dbReference type="EMBL" id="KAJ6997559.1"/>
    </source>
</evidence>
<gene>
    <name evidence="3" type="ORF">NC653_013964</name>
</gene>
<dbReference type="PANTHER" id="PTHR33116:SF84">
    <property type="entry name" value="RNA-DIRECTED DNA POLYMERASE"/>
    <property type="match status" value="1"/>
</dbReference>
<feature type="domain" description="Reverse transcriptase" evidence="2">
    <location>
        <begin position="608"/>
        <end position="886"/>
    </location>
</feature>
<comment type="caution">
    <text evidence="3">The sequence shown here is derived from an EMBL/GenBank/DDBJ whole genome shotgun (WGS) entry which is preliminary data.</text>
</comment>
<evidence type="ECO:0000313" key="4">
    <source>
        <dbReference type="Proteomes" id="UP001164929"/>
    </source>
</evidence>
<dbReference type="PANTHER" id="PTHR33116">
    <property type="entry name" value="REVERSE TRANSCRIPTASE ZINC-BINDING DOMAIN-CONTAINING PROTEIN-RELATED-RELATED"/>
    <property type="match status" value="1"/>
</dbReference>
<dbReference type="AlphaFoldDB" id="A0AAD6QVP7"/>
<dbReference type="Gene3D" id="3.60.10.10">
    <property type="entry name" value="Endonuclease/exonuclease/phosphatase"/>
    <property type="match status" value="1"/>
</dbReference>
<dbReference type="InterPro" id="IPR026960">
    <property type="entry name" value="RVT-Znf"/>
</dbReference>
<dbReference type="InterPro" id="IPR036691">
    <property type="entry name" value="Endo/exonu/phosph_ase_sf"/>
</dbReference>
<dbReference type="InterPro" id="IPR000477">
    <property type="entry name" value="RT_dom"/>
</dbReference>
<dbReference type="EMBL" id="JAQIZT010000005">
    <property type="protein sequence ID" value="KAJ6997559.1"/>
    <property type="molecule type" value="Genomic_DNA"/>
</dbReference>
<accession>A0AAD6QVP7</accession>
<dbReference type="SUPFAM" id="SSF56672">
    <property type="entry name" value="DNA/RNA polymerases"/>
    <property type="match status" value="1"/>
</dbReference>
<protein>
    <recommendedName>
        <fullName evidence="2">Reverse transcriptase domain-containing protein</fullName>
    </recommendedName>
</protein>
<organism evidence="3 4">
    <name type="scientific">Populus alba x Populus x berolinensis</name>
    <dbReference type="NCBI Taxonomy" id="444605"/>
    <lineage>
        <taxon>Eukaryota</taxon>
        <taxon>Viridiplantae</taxon>
        <taxon>Streptophyta</taxon>
        <taxon>Embryophyta</taxon>
        <taxon>Tracheophyta</taxon>
        <taxon>Spermatophyta</taxon>
        <taxon>Magnoliopsida</taxon>
        <taxon>eudicotyledons</taxon>
        <taxon>Gunneridae</taxon>
        <taxon>Pentapetalae</taxon>
        <taxon>rosids</taxon>
        <taxon>fabids</taxon>
        <taxon>Malpighiales</taxon>
        <taxon>Salicaceae</taxon>
        <taxon>Saliceae</taxon>
        <taxon>Populus</taxon>
    </lineage>
</organism>
<dbReference type="SUPFAM" id="SSF56219">
    <property type="entry name" value="DNase I-like"/>
    <property type="match status" value="1"/>
</dbReference>
<evidence type="ECO:0000259" key="2">
    <source>
        <dbReference type="PROSITE" id="PS50878"/>
    </source>
</evidence>
<dbReference type="Pfam" id="PF13966">
    <property type="entry name" value="zf-RVT"/>
    <property type="match status" value="1"/>
</dbReference>
<proteinExistence type="predicted"/>
<dbReference type="CDD" id="cd01650">
    <property type="entry name" value="RT_nLTR_like"/>
    <property type="match status" value="1"/>
</dbReference>
<evidence type="ECO:0000256" key="1">
    <source>
        <dbReference type="SAM" id="MobiDB-lite"/>
    </source>
</evidence>